<evidence type="ECO:0000313" key="1">
    <source>
        <dbReference type="EMBL" id="CBH97471.1"/>
    </source>
</evidence>
<dbReference type="EMBL" id="CABM01000043">
    <property type="protein sequence ID" value="CBH97471.1"/>
    <property type="molecule type" value="Genomic_DNA"/>
</dbReference>
<proteinExistence type="predicted"/>
<protein>
    <submittedName>
        <fullName evidence="1">Uncharacterized protein</fullName>
    </submittedName>
</protein>
<comment type="caution">
    <text evidence="1">The sequence shown here is derived from an EMBL/GenBank/DDBJ whole genome shotgun (WGS) entry which is preliminary data.</text>
</comment>
<dbReference type="AlphaFoldDB" id="E6PRB6"/>
<gene>
    <name evidence="1" type="ORF">CARN2_2943</name>
</gene>
<accession>E6PRB6</accession>
<reference evidence="1" key="1">
    <citation type="submission" date="2009-10" db="EMBL/GenBank/DDBJ databases">
        <title>Diversity of trophic interactions inside an arsenic-rich microbial ecosystem.</title>
        <authorList>
            <person name="Bertin P.N."/>
            <person name="Heinrich-Salmeron A."/>
            <person name="Pelletier E."/>
            <person name="Goulhen-Chollet F."/>
            <person name="Arsene-Ploetze F."/>
            <person name="Gallien S."/>
            <person name="Calteau A."/>
            <person name="Vallenet D."/>
            <person name="Casiot C."/>
            <person name="Chane-Woon-Ming B."/>
            <person name="Giloteaux L."/>
            <person name="Barakat M."/>
            <person name="Bonnefoy V."/>
            <person name="Bruneel O."/>
            <person name="Chandler M."/>
            <person name="Cleiss J."/>
            <person name="Duran R."/>
            <person name="Elbaz-Poulichet F."/>
            <person name="Fonknechten N."/>
            <person name="Lauga B."/>
            <person name="Mornico D."/>
            <person name="Ortet P."/>
            <person name="Schaeffer C."/>
            <person name="Siguier P."/>
            <person name="Alexander Thil Smith A."/>
            <person name="Van Dorsselaer A."/>
            <person name="Weissenbach J."/>
            <person name="Medigue C."/>
            <person name="Le Paslier D."/>
        </authorList>
    </citation>
    <scope>NUCLEOTIDE SEQUENCE</scope>
</reference>
<organism evidence="1">
    <name type="scientific">mine drainage metagenome</name>
    <dbReference type="NCBI Taxonomy" id="410659"/>
    <lineage>
        <taxon>unclassified sequences</taxon>
        <taxon>metagenomes</taxon>
        <taxon>ecological metagenomes</taxon>
    </lineage>
</organism>
<sequence>MTPASHPIVFEGLRVQPPGDQRIAWADENKQTRAVSNPLRAIANPLHRLPFASMAVVEAPPLFLPSGRTSR</sequence>
<name>E6PRB6_9ZZZZ</name>